<dbReference type="EMBL" id="LT906462">
    <property type="protein sequence ID" value="SNV72267.1"/>
    <property type="molecule type" value="Genomic_DNA"/>
</dbReference>
<dbReference type="Pfam" id="PF08868">
    <property type="entry name" value="YugN"/>
    <property type="match status" value="1"/>
</dbReference>
<dbReference type="RefSeq" id="WP_095088600.1">
    <property type="nucleotide sequence ID" value="NZ_BMDM01000004.1"/>
</dbReference>
<gene>
    <name evidence="1" type="ORF">SAMEA4384403_01700</name>
</gene>
<dbReference type="Gene3D" id="3.30.310.100">
    <property type="entry name" value="YugN-like"/>
    <property type="match status" value="1"/>
</dbReference>
<dbReference type="Proteomes" id="UP000242084">
    <property type="component" value="Chromosome 1"/>
</dbReference>
<dbReference type="InterPro" id="IPR014967">
    <property type="entry name" value="Uncharacterised_YugN-like"/>
</dbReference>
<dbReference type="AlphaFoldDB" id="A0A239ZMK8"/>
<organism evidence="1 2">
    <name type="scientific">Mammaliicoccus stepanovicii</name>
    <dbReference type="NCBI Taxonomy" id="643214"/>
    <lineage>
        <taxon>Bacteria</taxon>
        <taxon>Bacillati</taxon>
        <taxon>Bacillota</taxon>
        <taxon>Bacilli</taxon>
        <taxon>Bacillales</taxon>
        <taxon>Staphylococcaceae</taxon>
        <taxon>Mammaliicoccus</taxon>
    </lineage>
</organism>
<protein>
    <submittedName>
        <fullName evidence="1">YugN-like family</fullName>
    </submittedName>
</protein>
<reference evidence="1 2" key="1">
    <citation type="submission" date="2017-06" db="EMBL/GenBank/DDBJ databases">
        <authorList>
            <consortium name="Pathogen Informatics"/>
        </authorList>
    </citation>
    <scope>NUCLEOTIDE SEQUENCE [LARGE SCALE GENOMIC DNA]</scope>
    <source>
        <strain evidence="1 2">NCTC13839</strain>
    </source>
</reference>
<evidence type="ECO:0000313" key="1">
    <source>
        <dbReference type="EMBL" id="SNV72267.1"/>
    </source>
</evidence>
<proteinExistence type="predicted"/>
<name>A0A239ZMK8_9STAP</name>
<keyword evidence="2" id="KW-1185">Reference proteome</keyword>
<dbReference type="SUPFAM" id="SSF160755">
    <property type="entry name" value="YugN-like"/>
    <property type="match status" value="1"/>
</dbReference>
<sequence length="123" mass="13965">MVFDNTGLEKVIIEQELLQDVMNKHGFIAGGHWDYERITYDFKYEISEGVYYLRIPGYALKGDIGAKNATIQLMDPYLGKHYYPTGVEYGDDEVYPDNLVAHCNLLIDNISTDVKALNTLGSH</sequence>
<dbReference type="KEGG" id="sste:SAMEA4384403_1700"/>
<accession>A0A239ZMK8</accession>
<dbReference type="OrthoDB" id="2679642at2"/>
<dbReference type="InterPro" id="IPR036491">
    <property type="entry name" value="YugN-like_sf"/>
</dbReference>
<evidence type="ECO:0000313" key="2">
    <source>
        <dbReference type="Proteomes" id="UP000242084"/>
    </source>
</evidence>